<dbReference type="OrthoDB" id="9794241at2"/>
<dbReference type="InterPro" id="IPR012808">
    <property type="entry name" value="CHP02453"/>
</dbReference>
<dbReference type="RefSeq" id="WP_138930752.1">
    <property type="nucleotide sequence ID" value="NZ_SWMU01000001.1"/>
</dbReference>
<dbReference type="EMBL" id="SWMU01000001">
    <property type="protein sequence ID" value="TKS57048.1"/>
    <property type="molecule type" value="Genomic_DNA"/>
</dbReference>
<keyword evidence="2" id="KW-1185">Reference proteome</keyword>
<gene>
    <name evidence="1" type="ORF">FCN74_01095</name>
</gene>
<accession>A0A4U5TUT7</accession>
<reference evidence="1 2" key="1">
    <citation type="submission" date="2019-04" db="EMBL/GenBank/DDBJ databases">
        <title>Psychroflexus halotolerans sp. nov., isolated from a marine solar saltern.</title>
        <authorList>
            <person name="Feng X."/>
        </authorList>
    </citation>
    <scope>NUCLEOTIDE SEQUENCE [LARGE SCALE GENOMIC DNA]</scope>
    <source>
        <strain evidence="1 2">WDS2C27</strain>
    </source>
</reference>
<evidence type="ECO:0000313" key="2">
    <source>
        <dbReference type="Proteomes" id="UP000306552"/>
    </source>
</evidence>
<dbReference type="Proteomes" id="UP000306552">
    <property type="component" value="Unassembled WGS sequence"/>
</dbReference>
<proteinExistence type="predicted"/>
<dbReference type="Pfam" id="PF09365">
    <property type="entry name" value="DUF2461"/>
    <property type="match status" value="1"/>
</dbReference>
<dbReference type="InterPro" id="IPR015996">
    <property type="entry name" value="UCP028451"/>
</dbReference>
<organism evidence="1 2">
    <name type="scientific">Mesohalobacter halotolerans</name>
    <dbReference type="NCBI Taxonomy" id="1883405"/>
    <lineage>
        <taxon>Bacteria</taxon>
        <taxon>Pseudomonadati</taxon>
        <taxon>Bacteroidota</taxon>
        <taxon>Flavobacteriia</taxon>
        <taxon>Flavobacteriales</taxon>
        <taxon>Flavobacteriaceae</taxon>
        <taxon>Mesohalobacter</taxon>
    </lineage>
</organism>
<name>A0A4U5TUT7_9FLAO</name>
<dbReference type="PANTHER" id="PTHR36452">
    <property type="entry name" value="CHROMOSOME 12, WHOLE GENOME SHOTGUN SEQUENCE"/>
    <property type="match status" value="1"/>
</dbReference>
<protein>
    <submittedName>
        <fullName evidence="1">DUF2461 domain-containing protein</fullName>
    </submittedName>
</protein>
<sequence length="217" mass="25752">MNFNHLFEFLEELQKNNHKDWMDAHRVRYHNIRDDYLKWLMQLDVELSEIDSDYYPTPKKKILNRINNNLLYHPNKPVYKDHFGAGLDKRPNTSDFYIHIGINESFLGGGFYTPKSPTLKSIREAIDYNGEVLKAILNKPSFKNTFGEMMDDDMLKTSPKGYTQDHEHIDLLRYKSFAVTYDLTQSDVLNKDFKNKIKKVYLEMLPFRRYLNKAVSV</sequence>
<evidence type="ECO:0000313" key="1">
    <source>
        <dbReference type="EMBL" id="TKS57048.1"/>
    </source>
</evidence>
<dbReference type="PANTHER" id="PTHR36452:SF1">
    <property type="entry name" value="DUF2461 DOMAIN-CONTAINING PROTEIN"/>
    <property type="match status" value="1"/>
</dbReference>
<dbReference type="AlphaFoldDB" id="A0A4U5TUT7"/>
<dbReference type="NCBIfam" id="TIGR02453">
    <property type="entry name" value="TIGR02453 family protein"/>
    <property type="match status" value="1"/>
</dbReference>
<comment type="caution">
    <text evidence="1">The sequence shown here is derived from an EMBL/GenBank/DDBJ whole genome shotgun (WGS) entry which is preliminary data.</text>
</comment>
<dbReference type="PIRSF" id="PIRSF028451">
    <property type="entry name" value="UCP028451"/>
    <property type="match status" value="1"/>
</dbReference>